<evidence type="ECO:0000256" key="6">
    <source>
        <dbReference type="ARBA" id="ARBA00023277"/>
    </source>
</evidence>
<dbReference type="AlphaFoldDB" id="A0A8J3F0Q7"/>
<evidence type="ECO:0000256" key="4">
    <source>
        <dbReference type="ARBA" id="ARBA00022729"/>
    </source>
</evidence>
<keyword evidence="4 8" id="KW-0732">Signal</keyword>
<keyword evidence="3" id="KW-0858">Xylan degradation</keyword>
<keyword evidence="2" id="KW-0964">Secreted</keyword>
<evidence type="ECO:0000313" key="11">
    <source>
        <dbReference type="Proteomes" id="UP000642180"/>
    </source>
</evidence>
<dbReference type="SUPFAM" id="SSF53474">
    <property type="entry name" value="alpha/beta-Hydrolases"/>
    <property type="match status" value="1"/>
</dbReference>
<feature type="signal peptide" evidence="8">
    <location>
        <begin position="1"/>
        <end position="25"/>
    </location>
</feature>
<evidence type="ECO:0000256" key="3">
    <source>
        <dbReference type="ARBA" id="ARBA00022651"/>
    </source>
</evidence>
<dbReference type="PANTHER" id="PTHR38050:SF2">
    <property type="entry name" value="FERULOYL ESTERASE C-RELATED"/>
    <property type="match status" value="1"/>
</dbReference>
<dbReference type="Proteomes" id="UP000642180">
    <property type="component" value="Unassembled WGS sequence"/>
</dbReference>
<dbReference type="Gene3D" id="3.40.50.1820">
    <property type="entry name" value="alpha/beta hydrolase"/>
    <property type="match status" value="1"/>
</dbReference>
<comment type="caution">
    <text evidence="10">The sequence shown here is derived from an EMBL/GenBank/DDBJ whole genome shotgun (WGS) entry which is preliminary data.</text>
</comment>
<gene>
    <name evidence="10" type="primary">lpqP</name>
    <name evidence="10" type="ORF">GCM10008066_00540</name>
</gene>
<dbReference type="InterPro" id="IPR002925">
    <property type="entry name" value="Dienelactn_hydro"/>
</dbReference>
<evidence type="ECO:0000256" key="2">
    <source>
        <dbReference type="ARBA" id="ARBA00022525"/>
    </source>
</evidence>
<feature type="domain" description="Dienelactone hydrolase" evidence="9">
    <location>
        <begin position="68"/>
        <end position="214"/>
    </location>
</feature>
<keyword evidence="7" id="KW-0624">Polysaccharide degradation</keyword>
<accession>A0A8J3F0Q7</accession>
<sequence length="329" mass="35757">MPIPARVLHIFSLSSLIIFAGTTFAADREQPRLVERLQAHAGTQDNQRQLISSDQQRSYQLLDASRHSSAPLIIVLHGGGGNGDSMIQRWRAKAMREGLIIAAPNGAGRTARMGTWNAGGCCGEAMSSHHEDVAFVADVVADVKRIAAVDPSRIYVTGMSNGGMLTHRVAIALSDQLAGAAVVAGAMFGDEPSPRSPVPILIMHGMADSIVAFEGGMSPKRLVARAQSKPFKPVQYSVEFWRRANGCGSAPAVVINDDVTVESNTSCRDNSSVFFYRLRSADHTWPGKTSMNTPALEQRPYDAIDATDVIWDFFKSNHRQTDVNKRNQR</sequence>
<organism evidence="10 11">
    <name type="scientific">Oxalicibacterium faecigallinarum</name>
    <dbReference type="NCBI Taxonomy" id="573741"/>
    <lineage>
        <taxon>Bacteria</taxon>
        <taxon>Pseudomonadati</taxon>
        <taxon>Pseudomonadota</taxon>
        <taxon>Betaproteobacteria</taxon>
        <taxon>Burkholderiales</taxon>
        <taxon>Oxalobacteraceae</taxon>
        <taxon>Oxalicibacterium</taxon>
    </lineage>
</organism>
<feature type="chain" id="PRO_5035162184" description="Dienelactone hydrolase domain-containing protein" evidence="8">
    <location>
        <begin position="26"/>
        <end position="329"/>
    </location>
</feature>
<keyword evidence="11" id="KW-1185">Reference proteome</keyword>
<dbReference type="GO" id="GO:0005576">
    <property type="term" value="C:extracellular region"/>
    <property type="evidence" value="ECO:0007669"/>
    <property type="project" value="UniProtKB-SubCell"/>
</dbReference>
<keyword evidence="5" id="KW-0378">Hydrolase</keyword>
<proteinExistence type="predicted"/>
<evidence type="ECO:0000259" key="9">
    <source>
        <dbReference type="Pfam" id="PF01738"/>
    </source>
</evidence>
<evidence type="ECO:0000256" key="5">
    <source>
        <dbReference type="ARBA" id="ARBA00022801"/>
    </source>
</evidence>
<dbReference type="PANTHER" id="PTHR38050">
    <property type="match status" value="1"/>
</dbReference>
<dbReference type="InterPro" id="IPR029058">
    <property type="entry name" value="AB_hydrolase_fold"/>
</dbReference>
<dbReference type="EMBL" id="BMDI01000001">
    <property type="protein sequence ID" value="GGI15766.1"/>
    <property type="molecule type" value="Genomic_DNA"/>
</dbReference>
<evidence type="ECO:0000256" key="1">
    <source>
        <dbReference type="ARBA" id="ARBA00004613"/>
    </source>
</evidence>
<reference evidence="11" key="1">
    <citation type="journal article" date="2019" name="Int. J. Syst. Evol. Microbiol.">
        <title>The Global Catalogue of Microorganisms (GCM) 10K type strain sequencing project: providing services to taxonomists for standard genome sequencing and annotation.</title>
        <authorList>
            <consortium name="The Broad Institute Genomics Platform"/>
            <consortium name="The Broad Institute Genome Sequencing Center for Infectious Disease"/>
            <person name="Wu L."/>
            <person name="Ma J."/>
        </authorList>
    </citation>
    <scope>NUCLEOTIDE SEQUENCE [LARGE SCALE GENOMIC DNA]</scope>
    <source>
        <strain evidence="11">CCM 2767</strain>
    </source>
</reference>
<dbReference type="GO" id="GO:0030600">
    <property type="term" value="F:feruloyl esterase activity"/>
    <property type="evidence" value="ECO:0007669"/>
    <property type="project" value="InterPro"/>
</dbReference>
<evidence type="ECO:0000256" key="8">
    <source>
        <dbReference type="SAM" id="SignalP"/>
    </source>
</evidence>
<keyword evidence="6" id="KW-0119">Carbohydrate metabolism</keyword>
<dbReference type="RefSeq" id="WP_188379284.1">
    <property type="nucleotide sequence ID" value="NZ_BMDI01000001.1"/>
</dbReference>
<evidence type="ECO:0000256" key="7">
    <source>
        <dbReference type="ARBA" id="ARBA00023326"/>
    </source>
</evidence>
<dbReference type="Pfam" id="PF01738">
    <property type="entry name" value="DLH"/>
    <property type="match status" value="1"/>
</dbReference>
<name>A0A8J3F0Q7_9BURK</name>
<comment type="subcellular location">
    <subcellularLocation>
        <location evidence="1">Secreted</location>
    </subcellularLocation>
</comment>
<evidence type="ECO:0000313" key="10">
    <source>
        <dbReference type="EMBL" id="GGI15766.1"/>
    </source>
</evidence>
<dbReference type="InterPro" id="IPR043595">
    <property type="entry name" value="FaeB/C/D"/>
</dbReference>
<dbReference type="GO" id="GO:0045493">
    <property type="term" value="P:xylan catabolic process"/>
    <property type="evidence" value="ECO:0007669"/>
    <property type="project" value="UniProtKB-KW"/>
</dbReference>
<protein>
    <recommendedName>
        <fullName evidence="9">Dienelactone hydrolase domain-containing protein</fullName>
    </recommendedName>
</protein>